<comment type="caution">
    <text evidence="1">The sequence shown here is derived from an EMBL/GenBank/DDBJ whole genome shotgun (WGS) entry which is preliminary data.</text>
</comment>
<evidence type="ECO:0008006" key="3">
    <source>
        <dbReference type="Google" id="ProtNLM"/>
    </source>
</evidence>
<reference evidence="1" key="1">
    <citation type="journal article" date="2014" name="Int. J. Syst. Evol. Microbiol.">
        <title>Complete genome sequence of Corynebacterium casei LMG S-19264T (=DSM 44701T), isolated from a smear-ripened cheese.</title>
        <authorList>
            <consortium name="US DOE Joint Genome Institute (JGI-PGF)"/>
            <person name="Walter F."/>
            <person name="Albersmeier A."/>
            <person name="Kalinowski J."/>
            <person name="Ruckert C."/>
        </authorList>
    </citation>
    <scope>NUCLEOTIDE SEQUENCE</scope>
    <source>
        <strain evidence="1">CGMCC 1.15758</strain>
    </source>
</reference>
<proteinExistence type="predicted"/>
<evidence type="ECO:0000313" key="1">
    <source>
        <dbReference type="EMBL" id="GGF86784.1"/>
    </source>
</evidence>
<protein>
    <recommendedName>
        <fullName evidence="3">Addiction module toxin RelE</fullName>
    </recommendedName>
</protein>
<accession>A0A8J2Z1W0</accession>
<dbReference type="EMBL" id="BMJS01000001">
    <property type="protein sequence ID" value="GGF86784.1"/>
    <property type="molecule type" value="Genomic_DNA"/>
</dbReference>
<organism evidence="1 2">
    <name type="scientific">Cysteiniphilum litorale</name>
    <dbReference type="NCBI Taxonomy" id="2056700"/>
    <lineage>
        <taxon>Bacteria</taxon>
        <taxon>Pseudomonadati</taxon>
        <taxon>Pseudomonadota</taxon>
        <taxon>Gammaproteobacteria</taxon>
        <taxon>Thiotrichales</taxon>
        <taxon>Fastidiosibacteraceae</taxon>
        <taxon>Cysteiniphilum</taxon>
    </lineage>
</organism>
<keyword evidence="2" id="KW-1185">Reference proteome</keyword>
<dbReference type="AlphaFoldDB" id="A0A8J2Z1W0"/>
<dbReference type="InterPro" id="IPR009387">
    <property type="entry name" value="HigB-2"/>
</dbReference>
<dbReference type="Pfam" id="PF06296">
    <property type="entry name" value="RelE"/>
    <property type="match status" value="1"/>
</dbReference>
<evidence type="ECO:0000313" key="2">
    <source>
        <dbReference type="Proteomes" id="UP000636949"/>
    </source>
</evidence>
<dbReference type="Proteomes" id="UP000636949">
    <property type="component" value="Unassembled WGS sequence"/>
</dbReference>
<sequence length="152" mass="17808">MRTFLNKNPYWVESFIVDIYNSQHEQHLKPLSMSWLTIVETPEFLRVSEKFCERDVIDEMIEAISQNPEIGDIVPNTGGCRKLRWQRTKNSGKSGGMRTIYYFYDSSMPIYLLLTYPKSVADNIDNETENALKRIVKQMVKNHKSDQLRGKI</sequence>
<gene>
    <name evidence="1" type="ORF">GCM10010995_00140</name>
</gene>
<name>A0A8J2Z1W0_9GAMM</name>
<reference evidence="1" key="2">
    <citation type="submission" date="2020-09" db="EMBL/GenBank/DDBJ databases">
        <authorList>
            <person name="Sun Q."/>
            <person name="Zhou Y."/>
        </authorList>
    </citation>
    <scope>NUCLEOTIDE SEQUENCE</scope>
    <source>
        <strain evidence="1">CGMCC 1.15758</strain>
    </source>
</reference>